<dbReference type="InterPro" id="IPR015168">
    <property type="entry name" value="SsuA/THI5"/>
</dbReference>
<dbReference type="InterPro" id="IPR001638">
    <property type="entry name" value="Solute-binding_3/MltF_N"/>
</dbReference>
<dbReference type="NCBIfam" id="TIGR01728">
    <property type="entry name" value="SsuA_fam"/>
    <property type="match status" value="1"/>
</dbReference>
<comment type="similarity">
    <text evidence="2">Belongs to the bacterial solute-binding protein SsuA/TauA family.</text>
</comment>
<evidence type="ECO:0000256" key="2">
    <source>
        <dbReference type="ARBA" id="ARBA00010742"/>
    </source>
</evidence>
<feature type="signal peptide" evidence="5">
    <location>
        <begin position="1"/>
        <end position="25"/>
    </location>
</feature>
<dbReference type="SMART" id="SM00062">
    <property type="entry name" value="PBPb"/>
    <property type="match status" value="1"/>
</dbReference>
<comment type="caution">
    <text evidence="7">The sequence shown here is derived from an EMBL/GenBank/DDBJ whole genome shotgun (WGS) entry which is preliminary data.</text>
</comment>
<proteinExistence type="inferred from homology"/>
<dbReference type="InterPro" id="IPR010067">
    <property type="entry name" value="ABC_SsuA_sub-bd"/>
</dbReference>
<dbReference type="Pfam" id="PF09084">
    <property type="entry name" value="NMT1"/>
    <property type="match status" value="1"/>
</dbReference>
<name>A0ABR8Y006_9BACL</name>
<evidence type="ECO:0000256" key="3">
    <source>
        <dbReference type="ARBA" id="ARBA00022448"/>
    </source>
</evidence>
<evidence type="ECO:0000256" key="1">
    <source>
        <dbReference type="ARBA" id="ARBA00004418"/>
    </source>
</evidence>
<dbReference type="SUPFAM" id="SSF53850">
    <property type="entry name" value="Periplasmic binding protein-like II"/>
    <property type="match status" value="1"/>
</dbReference>
<dbReference type="Gene3D" id="3.40.190.10">
    <property type="entry name" value="Periplasmic binding protein-like II"/>
    <property type="match status" value="2"/>
</dbReference>
<dbReference type="CDD" id="cd13557">
    <property type="entry name" value="PBP2_SsuA"/>
    <property type="match status" value="1"/>
</dbReference>
<gene>
    <name evidence="7" type="ORF">H9635_12080</name>
</gene>
<keyword evidence="3" id="KW-0813">Transport</keyword>
<keyword evidence="8" id="KW-1185">Reference proteome</keyword>
<organism evidence="7 8">
    <name type="scientific">Solibacillus faecavium</name>
    <dbReference type="NCBI Taxonomy" id="2762221"/>
    <lineage>
        <taxon>Bacteria</taxon>
        <taxon>Bacillati</taxon>
        <taxon>Bacillota</taxon>
        <taxon>Bacilli</taxon>
        <taxon>Bacillales</taxon>
        <taxon>Caryophanaceae</taxon>
        <taxon>Solibacillus</taxon>
    </lineage>
</organism>
<protein>
    <submittedName>
        <fullName evidence="7">Sulfonate ABC transporter substrate-binding protein</fullName>
    </submittedName>
</protein>
<dbReference type="PROSITE" id="PS51257">
    <property type="entry name" value="PROKAR_LIPOPROTEIN"/>
    <property type="match status" value="1"/>
</dbReference>
<dbReference type="Proteomes" id="UP000619101">
    <property type="component" value="Unassembled WGS sequence"/>
</dbReference>
<evidence type="ECO:0000313" key="8">
    <source>
        <dbReference type="Proteomes" id="UP000619101"/>
    </source>
</evidence>
<evidence type="ECO:0000256" key="5">
    <source>
        <dbReference type="SAM" id="SignalP"/>
    </source>
</evidence>
<dbReference type="RefSeq" id="WP_191700560.1">
    <property type="nucleotide sequence ID" value="NZ_JACSPZ010000005.1"/>
</dbReference>
<evidence type="ECO:0000259" key="6">
    <source>
        <dbReference type="SMART" id="SM00062"/>
    </source>
</evidence>
<comment type="subcellular location">
    <subcellularLocation>
        <location evidence="1">Periplasm</location>
    </subcellularLocation>
</comment>
<accession>A0ABR8Y006</accession>
<evidence type="ECO:0000256" key="4">
    <source>
        <dbReference type="ARBA" id="ARBA00022729"/>
    </source>
</evidence>
<reference evidence="7 8" key="1">
    <citation type="submission" date="2020-08" db="EMBL/GenBank/DDBJ databases">
        <title>A Genomic Blueprint of the Chicken Gut Microbiome.</title>
        <authorList>
            <person name="Gilroy R."/>
            <person name="Ravi A."/>
            <person name="Getino M."/>
            <person name="Pursley I."/>
            <person name="Horton D.L."/>
            <person name="Alikhan N.-F."/>
            <person name="Baker D."/>
            <person name="Gharbi K."/>
            <person name="Hall N."/>
            <person name="Watson M."/>
            <person name="Adriaenssens E.M."/>
            <person name="Foster-Nyarko E."/>
            <person name="Jarju S."/>
            <person name="Secka A."/>
            <person name="Antonio M."/>
            <person name="Oren A."/>
            <person name="Chaudhuri R."/>
            <person name="La Ragione R.M."/>
            <person name="Hildebrand F."/>
            <person name="Pallen M.J."/>
        </authorList>
    </citation>
    <scope>NUCLEOTIDE SEQUENCE [LARGE SCALE GENOMIC DNA]</scope>
    <source>
        <strain evidence="7 8">A46</strain>
    </source>
</reference>
<feature type="chain" id="PRO_5046541753" evidence="5">
    <location>
        <begin position="26"/>
        <end position="312"/>
    </location>
</feature>
<feature type="domain" description="Solute-binding protein family 3/N-terminal" evidence="6">
    <location>
        <begin position="29"/>
        <end position="259"/>
    </location>
</feature>
<dbReference type="PANTHER" id="PTHR30024:SF42">
    <property type="entry name" value="ALIPHATIC SULFONATES-BINDING PROTEIN-RELATED"/>
    <property type="match status" value="1"/>
</dbReference>
<evidence type="ECO:0000313" key="7">
    <source>
        <dbReference type="EMBL" id="MBD8037482.1"/>
    </source>
</evidence>
<dbReference type="EMBL" id="JACSPZ010000005">
    <property type="protein sequence ID" value="MBD8037482.1"/>
    <property type="molecule type" value="Genomic_DNA"/>
</dbReference>
<keyword evidence="4 5" id="KW-0732">Signal</keyword>
<dbReference type="PANTHER" id="PTHR30024">
    <property type="entry name" value="ALIPHATIC SULFONATES-BINDING PROTEIN-RELATED"/>
    <property type="match status" value="1"/>
</dbReference>
<sequence>MKKLLSIFFLLTLSIILVGCSASNAENKKVRIGYQKNGTTLLLKANGELESRLKELGYSVEWSEFNTGSSILEALNSGAIDFANASDAPSMMALSKGMNFKYIAGEESSPQFEGILVKNDSPIQSIEQLKGKKIAYNKASISEYLLVTALETVNLTLDDVESVILSPADATIAFQNGEVDAWVTWDPYMTVSESKGNQILATGEGIVEHRGFYYASDKFIESNKDAVVAYVEELSKVGEAIDTDSSDAAEILEENTGIAADVWVTSLARRSSVATYLDEDAQADLQRLNEDLYDIGLTTNLVENLENYIWKP</sequence>